<dbReference type="Proteomes" id="UP001596395">
    <property type="component" value="Unassembled WGS sequence"/>
</dbReference>
<protein>
    <recommendedName>
        <fullName evidence="3">Secreted protein</fullName>
    </recommendedName>
</protein>
<name>A0ABD5VGG7_9EURY</name>
<dbReference type="EMBL" id="JBHSXN010000002">
    <property type="protein sequence ID" value="MFC6953036.1"/>
    <property type="molecule type" value="Genomic_DNA"/>
</dbReference>
<evidence type="ECO:0008006" key="3">
    <source>
        <dbReference type="Google" id="ProtNLM"/>
    </source>
</evidence>
<comment type="caution">
    <text evidence="1">The sequence shown here is derived from an EMBL/GenBank/DDBJ whole genome shotgun (WGS) entry which is preliminary data.</text>
</comment>
<organism evidence="1 2">
    <name type="scientific">Halorubellus litoreus</name>
    <dbReference type="NCBI Taxonomy" id="755308"/>
    <lineage>
        <taxon>Archaea</taxon>
        <taxon>Methanobacteriati</taxon>
        <taxon>Methanobacteriota</taxon>
        <taxon>Stenosarchaea group</taxon>
        <taxon>Halobacteria</taxon>
        <taxon>Halobacteriales</taxon>
        <taxon>Halorubellaceae</taxon>
        <taxon>Halorubellus</taxon>
    </lineage>
</organism>
<sequence>MKRRPALRGLLAAGVGALAGCVGSLEQTAKQTTQPPSDDLVDCFFPEDGVGFHVRNGTDASKAVSVRIERHDDGDVYDETLELAARTDDGTGHVWAPDGVFPEPDRYVTTVSTGDEQATDARRVATQCDRPSILLRPSEGIHIGYFGRD</sequence>
<reference evidence="1 2" key="1">
    <citation type="journal article" date="2019" name="Int. J. Syst. Evol. Microbiol.">
        <title>The Global Catalogue of Microorganisms (GCM) 10K type strain sequencing project: providing services to taxonomists for standard genome sequencing and annotation.</title>
        <authorList>
            <consortium name="The Broad Institute Genomics Platform"/>
            <consortium name="The Broad Institute Genome Sequencing Center for Infectious Disease"/>
            <person name="Wu L."/>
            <person name="Ma J."/>
        </authorList>
    </citation>
    <scope>NUCLEOTIDE SEQUENCE [LARGE SCALE GENOMIC DNA]</scope>
    <source>
        <strain evidence="1 2">GX26</strain>
    </source>
</reference>
<dbReference type="PROSITE" id="PS51257">
    <property type="entry name" value="PROKAR_LIPOPROTEIN"/>
    <property type="match status" value="1"/>
</dbReference>
<dbReference type="AlphaFoldDB" id="A0ABD5VGG7"/>
<evidence type="ECO:0000313" key="2">
    <source>
        <dbReference type="Proteomes" id="UP001596395"/>
    </source>
</evidence>
<proteinExistence type="predicted"/>
<evidence type="ECO:0000313" key="1">
    <source>
        <dbReference type="EMBL" id="MFC6953036.1"/>
    </source>
</evidence>
<dbReference type="RefSeq" id="WP_336350014.1">
    <property type="nucleotide sequence ID" value="NZ_JAZAQL010000002.1"/>
</dbReference>
<keyword evidence="2" id="KW-1185">Reference proteome</keyword>
<gene>
    <name evidence="1" type="ORF">ACFQGB_09185</name>
</gene>
<accession>A0ABD5VGG7</accession>